<gene>
    <name evidence="6" type="ORF">JCM19235_5564</name>
</gene>
<comment type="caution">
    <text evidence="6">The sequence shown here is derived from an EMBL/GenBank/DDBJ whole genome shotgun (WGS) entry which is preliminary data.</text>
</comment>
<dbReference type="SUPFAM" id="SSF53850">
    <property type="entry name" value="Periplasmic binding protein-like II"/>
    <property type="match status" value="1"/>
</dbReference>
<dbReference type="GO" id="GO:0003700">
    <property type="term" value="F:DNA-binding transcription factor activity"/>
    <property type="evidence" value="ECO:0007669"/>
    <property type="project" value="InterPro"/>
</dbReference>
<keyword evidence="2" id="KW-0805">Transcription regulation</keyword>
<dbReference type="Pfam" id="PF03466">
    <property type="entry name" value="LysR_substrate"/>
    <property type="match status" value="1"/>
</dbReference>
<proteinExistence type="inferred from homology"/>
<dbReference type="STRING" id="990268.JCM19235_5564"/>
<sequence length="305" mass="34686">MALNKSIKYFLAVAKHGNIKRASDELYISQPSLTAAIKKLESEMGAPLFNRLSKGVELTAYGLKFREFAQEQQEHYFALKHQFNDMQQRQFGKVKIGTGEVWWEGFVKRSVMDYQAMHPASSFHLEFGNNLSLLHHLIQGDIDLFIGHEVSDLSDSCRVAFQPLFQDFEALYVSKNHPLASGITNNGVISDYPILRVTPNHPRHQSVLLNGLPHDELLDERIIYDVDSVMASIDMLHITQAVMPYSHRAQEWLTRHDLVAIHLDDEKIGNIGIYTKQGEAKRNVDELIELLKSNADIAYTNVNSL</sequence>
<keyword evidence="3" id="KW-0238">DNA-binding</keyword>
<accession>A0A090RNQ0</accession>
<comment type="similarity">
    <text evidence="1">Belongs to the LysR transcriptional regulatory family.</text>
</comment>
<dbReference type="Pfam" id="PF00126">
    <property type="entry name" value="HTH_1"/>
    <property type="match status" value="1"/>
</dbReference>
<dbReference type="CDD" id="cd05466">
    <property type="entry name" value="PBP2_LTTR_substrate"/>
    <property type="match status" value="1"/>
</dbReference>
<dbReference type="AlphaFoldDB" id="A0A090RNQ0"/>
<dbReference type="Gene3D" id="3.40.190.10">
    <property type="entry name" value="Periplasmic binding protein-like II"/>
    <property type="match status" value="2"/>
</dbReference>
<dbReference type="Proteomes" id="UP000029228">
    <property type="component" value="Unassembled WGS sequence"/>
</dbReference>
<dbReference type="EMBL" id="BBMR01000001">
    <property type="protein sequence ID" value="GAL17015.1"/>
    <property type="molecule type" value="Genomic_DNA"/>
</dbReference>
<dbReference type="Gene3D" id="1.10.10.10">
    <property type="entry name" value="Winged helix-like DNA-binding domain superfamily/Winged helix DNA-binding domain"/>
    <property type="match status" value="1"/>
</dbReference>
<evidence type="ECO:0000313" key="7">
    <source>
        <dbReference type="Proteomes" id="UP000029228"/>
    </source>
</evidence>
<keyword evidence="4" id="KW-0804">Transcription</keyword>
<evidence type="ECO:0000313" key="6">
    <source>
        <dbReference type="EMBL" id="GAL17015.1"/>
    </source>
</evidence>
<dbReference type="GO" id="GO:0003677">
    <property type="term" value="F:DNA binding"/>
    <property type="evidence" value="ECO:0007669"/>
    <property type="project" value="UniProtKB-KW"/>
</dbReference>
<organism evidence="6 7">
    <name type="scientific">Vibrio maritimus</name>
    <dbReference type="NCBI Taxonomy" id="990268"/>
    <lineage>
        <taxon>Bacteria</taxon>
        <taxon>Pseudomonadati</taxon>
        <taxon>Pseudomonadota</taxon>
        <taxon>Gammaproteobacteria</taxon>
        <taxon>Vibrionales</taxon>
        <taxon>Vibrionaceae</taxon>
        <taxon>Vibrio</taxon>
    </lineage>
</organism>
<feature type="domain" description="HTH lysR-type" evidence="5">
    <location>
        <begin position="1"/>
        <end position="59"/>
    </location>
</feature>
<dbReference type="PROSITE" id="PS50931">
    <property type="entry name" value="HTH_LYSR"/>
    <property type="match status" value="1"/>
</dbReference>
<keyword evidence="7" id="KW-1185">Reference proteome</keyword>
<name>A0A090RNQ0_9VIBR</name>
<dbReference type="SUPFAM" id="SSF46785">
    <property type="entry name" value="Winged helix' DNA-binding domain"/>
    <property type="match status" value="1"/>
</dbReference>
<dbReference type="InterPro" id="IPR000847">
    <property type="entry name" value="LysR_HTH_N"/>
</dbReference>
<evidence type="ECO:0000256" key="1">
    <source>
        <dbReference type="ARBA" id="ARBA00009437"/>
    </source>
</evidence>
<protein>
    <submittedName>
        <fullName evidence="6">Transcriptional regulator</fullName>
    </submittedName>
</protein>
<dbReference type="InterPro" id="IPR005119">
    <property type="entry name" value="LysR_subst-bd"/>
</dbReference>
<dbReference type="InterPro" id="IPR036390">
    <property type="entry name" value="WH_DNA-bd_sf"/>
</dbReference>
<dbReference type="PRINTS" id="PR00039">
    <property type="entry name" value="HTHLYSR"/>
</dbReference>
<evidence type="ECO:0000256" key="4">
    <source>
        <dbReference type="ARBA" id="ARBA00023163"/>
    </source>
</evidence>
<evidence type="ECO:0000256" key="3">
    <source>
        <dbReference type="ARBA" id="ARBA00023125"/>
    </source>
</evidence>
<evidence type="ECO:0000259" key="5">
    <source>
        <dbReference type="PROSITE" id="PS50931"/>
    </source>
</evidence>
<dbReference type="OrthoDB" id="6085176at2"/>
<dbReference type="InterPro" id="IPR036388">
    <property type="entry name" value="WH-like_DNA-bd_sf"/>
</dbReference>
<evidence type="ECO:0000256" key="2">
    <source>
        <dbReference type="ARBA" id="ARBA00023015"/>
    </source>
</evidence>
<dbReference type="PANTHER" id="PTHR30126">
    <property type="entry name" value="HTH-TYPE TRANSCRIPTIONAL REGULATOR"/>
    <property type="match status" value="1"/>
</dbReference>
<reference evidence="6 7" key="1">
    <citation type="submission" date="2014-09" db="EMBL/GenBank/DDBJ databases">
        <title>Vibrio maritimus JCM 19235. (C45) whole genome shotgun sequence.</title>
        <authorList>
            <person name="Sawabe T."/>
            <person name="Meirelles P."/>
            <person name="Nakanishi M."/>
            <person name="Sayaka M."/>
            <person name="Hattori M."/>
            <person name="Ohkuma M."/>
        </authorList>
    </citation>
    <scope>NUCLEOTIDE SEQUENCE [LARGE SCALE GENOMIC DNA]</scope>
    <source>
        <strain evidence="7">JCM19235</strain>
    </source>
</reference>